<dbReference type="RefSeq" id="WP_026979792.1">
    <property type="nucleotide sequence ID" value="NZ_AUCZ01000004.1"/>
</dbReference>
<dbReference type="InterPro" id="IPR016181">
    <property type="entry name" value="Acyl_CoA_acyltransferase"/>
</dbReference>
<comment type="caution">
    <text evidence="3">The sequence shown here is derived from an EMBL/GenBank/DDBJ whole genome shotgun (WGS) entry which is preliminary data.</text>
</comment>
<proteinExistence type="predicted"/>
<dbReference type="STRING" id="1121899.GCA_000430025_01032"/>
<dbReference type="PROSITE" id="PS51186">
    <property type="entry name" value="GNAT"/>
    <property type="match status" value="1"/>
</dbReference>
<dbReference type="OrthoDB" id="1431064at2"/>
<dbReference type="EMBL" id="JRLW01000001">
    <property type="protein sequence ID" value="KGO90694.1"/>
    <property type="molecule type" value="Genomic_DNA"/>
</dbReference>
<evidence type="ECO:0000256" key="1">
    <source>
        <dbReference type="ARBA" id="ARBA00022679"/>
    </source>
</evidence>
<feature type="domain" description="N-acetyltransferase" evidence="2">
    <location>
        <begin position="3"/>
        <end position="152"/>
    </location>
</feature>
<dbReference type="GO" id="GO:0008080">
    <property type="term" value="F:N-acetyltransferase activity"/>
    <property type="evidence" value="ECO:0007669"/>
    <property type="project" value="InterPro"/>
</dbReference>
<keyword evidence="4" id="KW-1185">Reference proteome</keyword>
<dbReference type="eggNOG" id="COG0456">
    <property type="taxonomic scope" value="Bacteria"/>
</dbReference>
<sequence length="152" mass="17753">MEPKIITYKPEFKQRFIDLNTAWLEEYFFVEQHDKDVCNNVEEVILKPGGEIFFCLLDDEVVGTVAMQKVNDEVVEMAKLAVDKKHQGKKLGNLLVETCIDFAKTHHYKTLMLVSSTKLDVALNLYRKYGFKETPLDETDYHRADIQMELYL</sequence>
<dbReference type="PANTHER" id="PTHR13947:SF37">
    <property type="entry name" value="LD18367P"/>
    <property type="match status" value="1"/>
</dbReference>
<protein>
    <recommendedName>
        <fullName evidence="2">N-acetyltransferase domain-containing protein</fullName>
    </recommendedName>
</protein>
<keyword evidence="1" id="KW-0808">Transferase</keyword>
<dbReference type="SUPFAM" id="SSF55729">
    <property type="entry name" value="Acyl-CoA N-acyltransferases (Nat)"/>
    <property type="match status" value="1"/>
</dbReference>
<dbReference type="Pfam" id="PF00583">
    <property type="entry name" value="Acetyltransf_1"/>
    <property type="match status" value="1"/>
</dbReference>
<reference evidence="3 4" key="1">
    <citation type="submission" date="2013-09" db="EMBL/GenBank/DDBJ databases">
        <authorList>
            <person name="Zeng Z."/>
            <person name="Chen C."/>
        </authorList>
    </citation>
    <scope>NUCLEOTIDE SEQUENCE [LARGE SCALE GENOMIC DNA]</scope>
    <source>
        <strain evidence="3 4">GH29-5</strain>
    </source>
</reference>
<evidence type="ECO:0000259" key="2">
    <source>
        <dbReference type="PROSITE" id="PS51186"/>
    </source>
</evidence>
<dbReference type="InterPro" id="IPR000182">
    <property type="entry name" value="GNAT_dom"/>
</dbReference>
<evidence type="ECO:0000313" key="4">
    <source>
        <dbReference type="Proteomes" id="UP000030121"/>
    </source>
</evidence>
<accession>A0A0A2MEL6</accession>
<evidence type="ECO:0000313" key="3">
    <source>
        <dbReference type="EMBL" id="KGO90694.1"/>
    </source>
</evidence>
<dbReference type="PANTHER" id="PTHR13947">
    <property type="entry name" value="GNAT FAMILY N-ACETYLTRANSFERASE"/>
    <property type="match status" value="1"/>
</dbReference>
<dbReference type="Gene3D" id="3.40.630.30">
    <property type="match status" value="1"/>
</dbReference>
<dbReference type="AlphaFoldDB" id="A0A0A2MEL6"/>
<dbReference type="InterPro" id="IPR050769">
    <property type="entry name" value="NAT_camello-type"/>
</dbReference>
<organism evidence="3 4">
    <name type="scientific">Flavobacterium suncheonense GH29-5 = DSM 17707</name>
    <dbReference type="NCBI Taxonomy" id="1121899"/>
    <lineage>
        <taxon>Bacteria</taxon>
        <taxon>Pseudomonadati</taxon>
        <taxon>Bacteroidota</taxon>
        <taxon>Flavobacteriia</taxon>
        <taxon>Flavobacteriales</taxon>
        <taxon>Flavobacteriaceae</taxon>
        <taxon>Flavobacterium</taxon>
    </lineage>
</organism>
<name>A0A0A2MEL6_9FLAO</name>
<dbReference type="CDD" id="cd04301">
    <property type="entry name" value="NAT_SF"/>
    <property type="match status" value="1"/>
</dbReference>
<dbReference type="Proteomes" id="UP000030121">
    <property type="component" value="Unassembled WGS sequence"/>
</dbReference>
<gene>
    <name evidence="3" type="ORF">Q764_00800</name>
</gene>